<evidence type="ECO:0000313" key="2">
    <source>
        <dbReference type="EMBL" id="RDW59306.1"/>
    </source>
</evidence>
<evidence type="ECO:0000313" key="3">
    <source>
        <dbReference type="Proteomes" id="UP000256690"/>
    </source>
</evidence>
<dbReference type="Pfam" id="PF01042">
    <property type="entry name" value="Ribonuc_L-PSP"/>
    <property type="match status" value="1"/>
</dbReference>
<dbReference type="EMBL" id="PVWQ01000019">
    <property type="protein sequence ID" value="RDW59306.1"/>
    <property type="molecule type" value="Genomic_DNA"/>
</dbReference>
<dbReference type="GO" id="GO:0005739">
    <property type="term" value="C:mitochondrion"/>
    <property type="evidence" value="ECO:0007669"/>
    <property type="project" value="TreeGrafter"/>
</dbReference>
<reference evidence="2 3" key="1">
    <citation type="journal article" date="2018" name="IMA Fungus">
        <title>IMA Genome-F 9: Draft genome sequence of Annulohypoxylon stygium, Aspergillus mulundensis, Berkeleyomyces basicola (syn. Thielaviopsis basicola), Ceratocystis smalleyi, two Cercospora beticola strains, Coleophoma cylindrospora, Fusarium fracticaudum, Phialophora cf. hyalina, and Morchella septimelata.</title>
        <authorList>
            <person name="Wingfield B.D."/>
            <person name="Bills G.F."/>
            <person name="Dong Y."/>
            <person name="Huang W."/>
            <person name="Nel W.J."/>
            <person name="Swalarsk-Parry B.S."/>
            <person name="Vaghefi N."/>
            <person name="Wilken P.M."/>
            <person name="An Z."/>
            <person name="de Beer Z.W."/>
            <person name="De Vos L."/>
            <person name="Chen L."/>
            <person name="Duong T.A."/>
            <person name="Gao Y."/>
            <person name="Hammerbacher A."/>
            <person name="Kikkert J.R."/>
            <person name="Li Y."/>
            <person name="Li H."/>
            <person name="Li K."/>
            <person name="Li Q."/>
            <person name="Liu X."/>
            <person name="Ma X."/>
            <person name="Naidoo K."/>
            <person name="Pethybridge S.J."/>
            <person name="Sun J."/>
            <person name="Steenkamp E.T."/>
            <person name="van der Nest M.A."/>
            <person name="van Wyk S."/>
            <person name="Wingfield M.J."/>
            <person name="Xiong C."/>
            <person name="Yue Q."/>
            <person name="Zhang X."/>
        </authorList>
    </citation>
    <scope>NUCLEOTIDE SEQUENCE [LARGE SCALE GENOMIC DNA]</scope>
    <source>
        <strain evidence="2 3">DSM 5745</strain>
    </source>
</reference>
<dbReference type="SUPFAM" id="SSF55298">
    <property type="entry name" value="YjgF-like"/>
    <property type="match status" value="1"/>
</dbReference>
<dbReference type="GO" id="GO:0019239">
    <property type="term" value="F:deaminase activity"/>
    <property type="evidence" value="ECO:0007669"/>
    <property type="project" value="TreeGrafter"/>
</dbReference>
<organism evidence="2 3">
    <name type="scientific">Aspergillus mulundensis</name>
    <dbReference type="NCBI Taxonomy" id="1810919"/>
    <lineage>
        <taxon>Eukaryota</taxon>
        <taxon>Fungi</taxon>
        <taxon>Dikarya</taxon>
        <taxon>Ascomycota</taxon>
        <taxon>Pezizomycotina</taxon>
        <taxon>Eurotiomycetes</taxon>
        <taxon>Eurotiomycetidae</taxon>
        <taxon>Eurotiales</taxon>
        <taxon>Aspergillaceae</taxon>
        <taxon>Aspergillus</taxon>
        <taxon>Aspergillus subgen. Nidulantes</taxon>
    </lineage>
</organism>
<dbReference type="PANTHER" id="PTHR11803:SF58">
    <property type="entry name" value="PROTEIN HMF1-RELATED"/>
    <property type="match status" value="1"/>
</dbReference>
<dbReference type="CDD" id="cd00448">
    <property type="entry name" value="YjgF_YER057c_UK114_family"/>
    <property type="match status" value="1"/>
</dbReference>
<dbReference type="GeneID" id="38121371"/>
<name>A0A3D8QBT5_9EURO</name>
<proteinExistence type="inferred from homology"/>
<dbReference type="OrthoDB" id="309640at2759"/>
<accession>A0A3D8QBT5</accession>
<keyword evidence="3" id="KW-1185">Reference proteome</keyword>
<sequence>MFTRTARATARSSLVAGHLRTPIAPPIRTAREATLSSLEALSQAIKTAPSTSTIYLSGQIPADANGTLIQGSMADKTAAIINSTKIILEKAGSGLDQVVKVVVYLKDARAMPEFAKVYDPAFPHRPARSMVEVSALPAGVDVQVDFVAVGES</sequence>
<dbReference type="InterPro" id="IPR006175">
    <property type="entry name" value="YjgF/YER057c/UK114"/>
</dbReference>
<dbReference type="Gene3D" id="3.30.1330.40">
    <property type="entry name" value="RutC-like"/>
    <property type="match status" value="1"/>
</dbReference>
<dbReference type="InterPro" id="IPR035959">
    <property type="entry name" value="RutC-like_sf"/>
</dbReference>
<protein>
    <recommendedName>
        <fullName evidence="4">YjgF-like protein</fullName>
    </recommendedName>
</protein>
<dbReference type="STRING" id="1810919.A0A3D8QBT5"/>
<gene>
    <name evidence="2" type="ORF">DSM5745_11001</name>
</gene>
<evidence type="ECO:0000256" key="1">
    <source>
        <dbReference type="ARBA" id="ARBA00010552"/>
    </source>
</evidence>
<dbReference type="GO" id="GO:0005829">
    <property type="term" value="C:cytosol"/>
    <property type="evidence" value="ECO:0007669"/>
    <property type="project" value="TreeGrafter"/>
</dbReference>
<comment type="similarity">
    <text evidence="1">Belongs to the RutC family.</text>
</comment>
<dbReference type="AlphaFoldDB" id="A0A3D8QBT5"/>
<evidence type="ECO:0008006" key="4">
    <source>
        <dbReference type="Google" id="ProtNLM"/>
    </source>
</evidence>
<comment type="caution">
    <text evidence="2">The sequence shown here is derived from an EMBL/GenBank/DDBJ whole genome shotgun (WGS) entry which is preliminary data.</text>
</comment>
<dbReference type="Proteomes" id="UP000256690">
    <property type="component" value="Unassembled WGS sequence"/>
</dbReference>
<dbReference type="PANTHER" id="PTHR11803">
    <property type="entry name" value="2-IMINOBUTANOATE/2-IMINOPROPANOATE DEAMINASE RIDA"/>
    <property type="match status" value="1"/>
</dbReference>
<dbReference type="RefSeq" id="XP_026598340.1">
    <property type="nucleotide sequence ID" value="XM_026753017.1"/>
</dbReference>